<evidence type="ECO:0000313" key="2">
    <source>
        <dbReference type="EMBL" id="KAJ8446037.1"/>
    </source>
</evidence>
<reference evidence="2" key="1">
    <citation type="submission" date="2022-04" db="EMBL/GenBank/DDBJ databases">
        <title>Carnegiea gigantea Genome sequencing and assembly v2.</title>
        <authorList>
            <person name="Copetti D."/>
            <person name="Sanderson M.J."/>
            <person name="Burquez A."/>
            <person name="Wojciechowski M.F."/>
        </authorList>
    </citation>
    <scope>NUCLEOTIDE SEQUENCE</scope>
    <source>
        <strain evidence="2">SGP5-SGP5p</strain>
        <tissue evidence="2">Aerial part</tissue>
    </source>
</reference>
<dbReference type="AlphaFoldDB" id="A0A9Q1QKT8"/>
<organism evidence="2 3">
    <name type="scientific">Carnegiea gigantea</name>
    <dbReference type="NCBI Taxonomy" id="171969"/>
    <lineage>
        <taxon>Eukaryota</taxon>
        <taxon>Viridiplantae</taxon>
        <taxon>Streptophyta</taxon>
        <taxon>Embryophyta</taxon>
        <taxon>Tracheophyta</taxon>
        <taxon>Spermatophyta</taxon>
        <taxon>Magnoliopsida</taxon>
        <taxon>eudicotyledons</taxon>
        <taxon>Gunneridae</taxon>
        <taxon>Pentapetalae</taxon>
        <taxon>Caryophyllales</taxon>
        <taxon>Cactineae</taxon>
        <taxon>Cactaceae</taxon>
        <taxon>Cactoideae</taxon>
        <taxon>Echinocereeae</taxon>
        <taxon>Carnegiea</taxon>
    </lineage>
</organism>
<sequence length="296" mass="31704">MSTGFTSTTGVLSIDERLRRAREAYTQEKEAHWRTREEAALMRARIEELEARLLKFSEGAAVAGRGHLLQGNESDMDTQHQGNGEHGRSDDGNDGEMDTQNQGIGSVSHTKDENDRQMNLLNQGIGDAGGTVHRADGTDGGAALIDQVHNMTGGSHPGLGHEGELQPECHLHTTEEDECTQPAQPGVPPDVPQQTTECVVQSVGTGPHVTDDDGRSAGRTPDSAAQSEGEAPMGDQQLAAADAGWTAAEMGTCTTAATGQKDRSRRSSNMCTRLKKEPRVRKASRVRGSPSINFRD</sequence>
<feature type="region of interest" description="Disordered" evidence="1">
    <location>
        <begin position="70"/>
        <end position="112"/>
    </location>
</feature>
<dbReference type="Proteomes" id="UP001153076">
    <property type="component" value="Unassembled WGS sequence"/>
</dbReference>
<accession>A0A9Q1QKT8</accession>
<feature type="compositionally biased region" description="Polar residues" evidence="1">
    <location>
        <begin position="192"/>
        <end position="204"/>
    </location>
</feature>
<dbReference type="EMBL" id="JAKOGI010000061">
    <property type="protein sequence ID" value="KAJ8446037.1"/>
    <property type="molecule type" value="Genomic_DNA"/>
</dbReference>
<proteinExistence type="predicted"/>
<name>A0A9Q1QKT8_9CARY</name>
<gene>
    <name evidence="2" type="ORF">Cgig2_017539</name>
</gene>
<evidence type="ECO:0000313" key="3">
    <source>
        <dbReference type="Proteomes" id="UP001153076"/>
    </source>
</evidence>
<feature type="compositionally biased region" description="Polar residues" evidence="1">
    <location>
        <begin position="98"/>
        <end position="108"/>
    </location>
</feature>
<feature type="compositionally biased region" description="Basic residues" evidence="1">
    <location>
        <begin position="276"/>
        <end position="285"/>
    </location>
</feature>
<keyword evidence="3" id="KW-1185">Reference proteome</keyword>
<comment type="caution">
    <text evidence="2">The sequence shown here is derived from an EMBL/GenBank/DDBJ whole genome shotgun (WGS) entry which is preliminary data.</text>
</comment>
<feature type="region of interest" description="Disordered" evidence="1">
    <location>
        <begin position="173"/>
        <end position="296"/>
    </location>
</feature>
<evidence type="ECO:0000256" key="1">
    <source>
        <dbReference type="SAM" id="MobiDB-lite"/>
    </source>
</evidence>
<protein>
    <submittedName>
        <fullName evidence="2">Uncharacterized protein</fullName>
    </submittedName>
</protein>